<evidence type="ECO:0000313" key="1">
    <source>
        <dbReference type="EMBL" id="KAJ1191548.1"/>
    </source>
</evidence>
<dbReference type="AlphaFoldDB" id="A0AAV7URQ6"/>
<keyword evidence="2" id="KW-1185">Reference proteome</keyword>
<proteinExistence type="predicted"/>
<name>A0AAV7URQ6_PLEWA</name>
<comment type="caution">
    <text evidence="1">The sequence shown here is derived from an EMBL/GenBank/DDBJ whole genome shotgun (WGS) entry which is preliminary data.</text>
</comment>
<gene>
    <name evidence="1" type="ORF">NDU88_000864</name>
</gene>
<organism evidence="1 2">
    <name type="scientific">Pleurodeles waltl</name>
    <name type="common">Iberian ribbed newt</name>
    <dbReference type="NCBI Taxonomy" id="8319"/>
    <lineage>
        <taxon>Eukaryota</taxon>
        <taxon>Metazoa</taxon>
        <taxon>Chordata</taxon>
        <taxon>Craniata</taxon>
        <taxon>Vertebrata</taxon>
        <taxon>Euteleostomi</taxon>
        <taxon>Amphibia</taxon>
        <taxon>Batrachia</taxon>
        <taxon>Caudata</taxon>
        <taxon>Salamandroidea</taxon>
        <taxon>Salamandridae</taxon>
        <taxon>Pleurodelinae</taxon>
        <taxon>Pleurodeles</taxon>
    </lineage>
</organism>
<reference evidence="1" key="1">
    <citation type="journal article" date="2022" name="bioRxiv">
        <title>Sequencing and chromosome-scale assembly of the giantPleurodeles waltlgenome.</title>
        <authorList>
            <person name="Brown T."/>
            <person name="Elewa A."/>
            <person name="Iarovenko S."/>
            <person name="Subramanian E."/>
            <person name="Araus A.J."/>
            <person name="Petzold A."/>
            <person name="Susuki M."/>
            <person name="Suzuki K.-i.T."/>
            <person name="Hayashi T."/>
            <person name="Toyoda A."/>
            <person name="Oliveira C."/>
            <person name="Osipova E."/>
            <person name="Leigh N.D."/>
            <person name="Simon A."/>
            <person name="Yun M.H."/>
        </authorList>
    </citation>
    <scope>NUCLEOTIDE SEQUENCE</scope>
    <source>
        <strain evidence="1">20211129_DDA</strain>
        <tissue evidence="1">Liver</tissue>
    </source>
</reference>
<dbReference type="Proteomes" id="UP001066276">
    <property type="component" value="Chromosome 2_2"/>
</dbReference>
<sequence>MRLFYCGNMPELAALPVCGSLETDIEVRVEGGPLPSPLTPMPSDALFFAGGLDRAVQSAAAVPRLPWGLPLAGRPLTLGRGRPRRQRPPAIRVRWRRGHHISLGKSVISPDCVSRSTG</sequence>
<protein>
    <submittedName>
        <fullName evidence="1">Uncharacterized protein</fullName>
    </submittedName>
</protein>
<accession>A0AAV7URQ6</accession>
<dbReference type="EMBL" id="JANPWB010000004">
    <property type="protein sequence ID" value="KAJ1191548.1"/>
    <property type="molecule type" value="Genomic_DNA"/>
</dbReference>
<evidence type="ECO:0000313" key="2">
    <source>
        <dbReference type="Proteomes" id="UP001066276"/>
    </source>
</evidence>